<dbReference type="SUPFAM" id="SSF48179">
    <property type="entry name" value="6-phosphogluconate dehydrogenase C-terminal domain-like"/>
    <property type="match status" value="1"/>
</dbReference>
<feature type="domain" description="UDP-glucose/GDP-mannose dehydrogenase N-terminal" evidence="3">
    <location>
        <begin position="56"/>
        <end position="154"/>
    </location>
</feature>
<dbReference type="Pfam" id="PF03721">
    <property type="entry name" value="UDPG_MGDP_dh_N"/>
    <property type="match status" value="1"/>
</dbReference>
<dbReference type="InterPro" id="IPR014026">
    <property type="entry name" value="UDP-Glc/GDP-Man_DH_dimer"/>
</dbReference>
<dbReference type="Gene3D" id="3.40.50.720">
    <property type="entry name" value="NAD(P)-binding Rossmann-like Domain"/>
    <property type="match status" value="1"/>
</dbReference>
<reference evidence="4 5" key="1">
    <citation type="journal article" date="2016" name="Nat. Commun.">
        <title>Thousands of microbial genomes shed light on interconnected biogeochemical processes in an aquifer system.</title>
        <authorList>
            <person name="Anantharaman K."/>
            <person name="Brown C.T."/>
            <person name="Hug L.A."/>
            <person name="Sharon I."/>
            <person name="Castelle C.J."/>
            <person name="Probst A.J."/>
            <person name="Thomas B.C."/>
            <person name="Singh A."/>
            <person name="Wilkins M.J."/>
            <person name="Karaoz U."/>
            <person name="Brodie E.L."/>
            <person name="Williams K.H."/>
            <person name="Hubbard S.S."/>
            <person name="Banfield J.F."/>
        </authorList>
    </citation>
    <scope>NUCLEOTIDE SEQUENCE [LARGE SCALE GENOMIC DNA]</scope>
</reference>
<dbReference type="PANTHER" id="PTHR43750:SF3">
    <property type="entry name" value="UDP-GLUCOSE 6-DEHYDROGENASE TUAD"/>
    <property type="match status" value="1"/>
</dbReference>
<evidence type="ECO:0000313" key="5">
    <source>
        <dbReference type="Proteomes" id="UP000176444"/>
    </source>
</evidence>
<evidence type="ECO:0000256" key="1">
    <source>
        <dbReference type="ARBA" id="ARBA00006601"/>
    </source>
</evidence>
<dbReference type="GO" id="GO:0051287">
    <property type="term" value="F:NAD binding"/>
    <property type="evidence" value="ECO:0007669"/>
    <property type="project" value="InterPro"/>
</dbReference>
<dbReference type="InterPro" id="IPR036291">
    <property type="entry name" value="NAD(P)-bd_dom_sf"/>
</dbReference>
<name>A0A1F4UQ63_UNCKA</name>
<gene>
    <name evidence="4" type="ORF">A2713_01715</name>
</gene>
<organism evidence="4 5">
    <name type="scientific">candidate division WWE3 bacterium RIFCSPHIGHO2_01_FULL_35_17</name>
    <dbReference type="NCBI Taxonomy" id="1802614"/>
    <lineage>
        <taxon>Bacteria</taxon>
        <taxon>Katanobacteria</taxon>
    </lineage>
</organism>
<sequence length="335" mass="38038">MILVITLLSEINFMNKPKIGIIGIGMVGSPLKKYFEERGFKRGFDIFYRDADSKKGFNDNIHEADIVFVCVPTPKKRDGSCDIKIVDSVVKKFHNQKKVIVVKSTIEPGTVARLQKKYNCPILFNPEFLTESRAWEDFIKPDRQIIGHTEKSLGNSSFVLGILPQAYFSSPGVLGTYDFIRLTSSEAEMGKYAGNIFGAMKVTYANILADFCRVLEKVLGKEGINQKVDYNNVRKVIAHDSRIGDGWLDVSYGDYRGFGGYCFPKDMAAFIAFGRKTEKKLKKNDPDKKLLKSALRFLESIWNYNKELLKSQGLTIEWVSSHDRELAEKLKNNKK</sequence>
<dbReference type="InterPro" id="IPR013328">
    <property type="entry name" value="6PGD_dom2"/>
</dbReference>
<evidence type="ECO:0008006" key="6">
    <source>
        <dbReference type="Google" id="ProtNLM"/>
    </source>
</evidence>
<dbReference type="Pfam" id="PF00984">
    <property type="entry name" value="UDPG_MGDP_dh"/>
    <property type="match status" value="1"/>
</dbReference>
<evidence type="ECO:0000259" key="3">
    <source>
        <dbReference type="Pfam" id="PF03721"/>
    </source>
</evidence>
<dbReference type="Gene3D" id="1.10.1040.10">
    <property type="entry name" value="N-(1-d-carboxylethyl)-l-norvaline Dehydrogenase, domain 2"/>
    <property type="match status" value="1"/>
</dbReference>
<dbReference type="EMBL" id="MEUX01000022">
    <property type="protein sequence ID" value="OGC47059.1"/>
    <property type="molecule type" value="Genomic_DNA"/>
</dbReference>
<dbReference type="InterPro" id="IPR008927">
    <property type="entry name" value="6-PGluconate_DH-like_C_sf"/>
</dbReference>
<comment type="similarity">
    <text evidence="1">Belongs to the UDP-glucose/GDP-mannose dehydrogenase family.</text>
</comment>
<feature type="domain" description="UDP-glucose/GDP-mannose dehydrogenase dimerisation" evidence="2">
    <location>
        <begin position="186"/>
        <end position="278"/>
    </location>
</feature>
<evidence type="ECO:0000259" key="2">
    <source>
        <dbReference type="Pfam" id="PF00984"/>
    </source>
</evidence>
<dbReference type="PANTHER" id="PTHR43750">
    <property type="entry name" value="UDP-GLUCOSE 6-DEHYDROGENASE TUAD"/>
    <property type="match status" value="1"/>
</dbReference>
<dbReference type="InterPro" id="IPR001732">
    <property type="entry name" value="UDP-Glc/GDP-Man_DH_N"/>
</dbReference>
<proteinExistence type="inferred from homology"/>
<dbReference type="SUPFAM" id="SSF51735">
    <property type="entry name" value="NAD(P)-binding Rossmann-fold domains"/>
    <property type="match status" value="1"/>
</dbReference>
<comment type="caution">
    <text evidence="4">The sequence shown here is derived from an EMBL/GenBank/DDBJ whole genome shotgun (WGS) entry which is preliminary data.</text>
</comment>
<dbReference type="AlphaFoldDB" id="A0A1F4UQ63"/>
<accession>A0A1F4UQ63</accession>
<evidence type="ECO:0000313" key="4">
    <source>
        <dbReference type="EMBL" id="OGC47059.1"/>
    </source>
</evidence>
<protein>
    <recommendedName>
        <fullName evidence="6">UDP-glucose/GDP-mannose dehydrogenase dimerisation domain-containing protein</fullName>
    </recommendedName>
</protein>
<dbReference type="GO" id="GO:0016616">
    <property type="term" value="F:oxidoreductase activity, acting on the CH-OH group of donors, NAD or NADP as acceptor"/>
    <property type="evidence" value="ECO:0007669"/>
    <property type="project" value="InterPro"/>
</dbReference>
<dbReference type="Proteomes" id="UP000176444">
    <property type="component" value="Unassembled WGS sequence"/>
</dbReference>